<sequence length="220" mass="25359">MYVAIIGDIVGSRKIKNRNELQNRLNFILKEINNEYSHVIAADFLITLGDEFQGLLESSEYLFEIVDKIRFSMYPVKLRVGVGIGTIDTEVVRHMAIGADGPAFHYARKMMEELHMNEDSQQSRMMNLKLWMNGDEDLINLVNSNLSLCSCLENGWTEKQIEAVSSILYQDITQRELAGKLGISPSSVQRRLNSAHYYDYRSAREIITEIFQKRWGKENE</sequence>
<organism evidence="1 2">
    <name type="scientific">Sinanaerobacter chloroacetimidivorans</name>
    <dbReference type="NCBI Taxonomy" id="2818044"/>
    <lineage>
        <taxon>Bacteria</taxon>
        <taxon>Bacillati</taxon>
        <taxon>Bacillota</taxon>
        <taxon>Clostridia</taxon>
        <taxon>Peptostreptococcales</taxon>
        <taxon>Anaerovoracaceae</taxon>
        <taxon>Sinanaerobacter</taxon>
    </lineage>
</organism>
<reference evidence="1" key="2">
    <citation type="submission" date="2021-04" db="EMBL/GenBank/DDBJ databases">
        <authorList>
            <person name="Liu J."/>
        </authorList>
    </citation>
    <scope>NUCLEOTIDE SEQUENCE</scope>
    <source>
        <strain evidence="1">BAD-6</strain>
    </source>
</reference>
<proteinExistence type="predicted"/>
<comment type="caution">
    <text evidence="1">The sequence shown here is derived from an EMBL/GenBank/DDBJ whole genome shotgun (WGS) entry which is preliminary data.</text>
</comment>
<evidence type="ECO:0000313" key="2">
    <source>
        <dbReference type="Proteomes" id="UP000675664"/>
    </source>
</evidence>
<gene>
    <name evidence="1" type="ORF">KCX82_00195</name>
</gene>
<keyword evidence="2" id="KW-1185">Reference proteome</keyword>
<dbReference type="RefSeq" id="WP_227016422.1">
    <property type="nucleotide sequence ID" value="NZ_JAGSND010000001.1"/>
</dbReference>
<dbReference type="Pfam" id="PF16264">
    <property type="entry name" value="SatD"/>
    <property type="match status" value="1"/>
</dbReference>
<dbReference type="InterPro" id="IPR013324">
    <property type="entry name" value="RNA_pol_sigma_r3/r4-like"/>
</dbReference>
<evidence type="ECO:0000313" key="1">
    <source>
        <dbReference type="EMBL" id="MBR0596286.1"/>
    </source>
</evidence>
<name>A0A8J7VX22_9FIRM</name>
<dbReference type="SUPFAM" id="SSF88659">
    <property type="entry name" value="Sigma3 and sigma4 domains of RNA polymerase sigma factors"/>
    <property type="match status" value="1"/>
</dbReference>
<accession>A0A8J7VX22</accession>
<dbReference type="InterPro" id="IPR032580">
    <property type="entry name" value="SatD"/>
</dbReference>
<protein>
    <submittedName>
        <fullName evidence="1">Winged helix-turn-helix transcriptional regulator</fullName>
    </submittedName>
</protein>
<dbReference type="AlphaFoldDB" id="A0A8J7VX22"/>
<dbReference type="Proteomes" id="UP000675664">
    <property type="component" value="Unassembled WGS sequence"/>
</dbReference>
<dbReference type="EMBL" id="JAGSND010000001">
    <property type="protein sequence ID" value="MBR0596286.1"/>
    <property type="molecule type" value="Genomic_DNA"/>
</dbReference>
<reference evidence="1" key="1">
    <citation type="submission" date="2021-04" db="EMBL/GenBank/DDBJ databases">
        <title>Sinoanaerobacter chloroacetimidivorans sp. nov., an obligate anaerobic bacterium isolated from anaerobic sludge.</title>
        <authorList>
            <person name="Bao Y."/>
        </authorList>
    </citation>
    <scope>NUCLEOTIDE SEQUENCE</scope>
    <source>
        <strain evidence="1">BAD-6</strain>
    </source>
</reference>